<dbReference type="EMBL" id="NGNX01000011">
    <property type="protein sequence ID" value="OYR92202.1"/>
    <property type="molecule type" value="Genomic_DNA"/>
</dbReference>
<evidence type="ECO:0000256" key="1">
    <source>
        <dbReference type="SAM" id="MobiDB-lite"/>
    </source>
</evidence>
<sequence>MTIVERIAKRISEIFPDVTIYSERQKSGFEVPSFYISKIMTITKNRFFDIQDRHLSYSITYFANPDQPNADMEEVEQKLLNNFTRLDDYATVRNRETTVNQEDETLVMSFDLRLEMYPVEDGGKLERIEVNGGLQEDGNRDSGGQNESAY</sequence>
<dbReference type="Proteomes" id="UP000216316">
    <property type="component" value="Unassembled WGS sequence"/>
</dbReference>
<proteinExistence type="predicted"/>
<dbReference type="InterPro" id="IPR049254">
    <property type="entry name" value="Phage_tail_terminator"/>
</dbReference>
<dbReference type="Proteomes" id="UP000215828">
    <property type="component" value="Unassembled WGS sequence"/>
</dbReference>
<evidence type="ECO:0000313" key="5">
    <source>
        <dbReference type="Proteomes" id="UP000216316"/>
    </source>
</evidence>
<name>A0A256LIA6_9LACO</name>
<dbReference type="AlphaFoldDB" id="A0A256LIA6"/>
<gene>
    <name evidence="2" type="ORF">CBF53_03970</name>
    <name evidence="3" type="ORF">CBF70_04070</name>
</gene>
<keyword evidence="5" id="KW-1185">Reference proteome</keyword>
<accession>A0A256LIA6</accession>
<reference evidence="2" key="2">
    <citation type="submission" date="2017-05" db="EMBL/GenBank/DDBJ databases">
        <authorList>
            <person name="Lin X.B."/>
            <person name="Stothard P."/>
            <person name="Tasseva G."/>
            <person name="Walter J."/>
        </authorList>
    </citation>
    <scope>NUCLEOTIDE SEQUENCE</scope>
    <source>
        <strain evidence="2">609u</strain>
    </source>
</reference>
<dbReference type="RefSeq" id="WP_094496206.1">
    <property type="nucleotide sequence ID" value="NZ_NGNV01000011.1"/>
</dbReference>
<dbReference type="Pfam" id="PF20765">
    <property type="entry name" value="Phage_tail_terminator_8"/>
    <property type="match status" value="1"/>
</dbReference>
<comment type="caution">
    <text evidence="3">The sequence shown here is derived from an EMBL/GenBank/DDBJ whole genome shotgun (WGS) entry which is preliminary data.</text>
</comment>
<evidence type="ECO:0000313" key="3">
    <source>
        <dbReference type="EMBL" id="OYR92202.1"/>
    </source>
</evidence>
<protein>
    <submittedName>
        <fullName evidence="3">Uncharacterized protein</fullName>
    </submittedName>
</protein>
<reference evidence="3 4" key="1">
    <citation type="submission" date="2017-04" db="EMBL/GenBank/DDBJ databases">
        <authorList>
            <person name="Afonso C.L."/>
            <person name="Miller P.J."/>
            <person name="Scott M.A."/>
            <person name="Spackman E."/>
            <person name="Goraichik I."/>
            <person name="Dimitrov K.M."/>
            <person name="Suarez D.L."/>
            <person name="Swayne D.E."/>
        </authorList>
    </citation>
    <scope>NUCLEOTIDE SEQUENCE [LARGE SCALE GENOMIC DNA]</scope>
    <source>
        <strain evidence="3 4">609q</strain>
    </source>
</reference>
<reference evidence="4 5" key="3">
    <citation type="submission" date="2017-09" db="EMBL/GenBank/DDBJ databases">
        <title>Tripartite evolution among Lactobacillus johnsonii, Lactobacillus taiwanensis, Lactobacillus reuteri and their rodent host.</title>
        <authorList>
            <person name="Wang T."/>
            <person name="Knowles S."/>
            <person name="Cheng C."/>
        </authorList>
    </citation>
    <scope>NUCLEOTIDE SEQUENCE [LARGE SCALE GENOMIC DNA]</scope>
    <source>
        <strain evidence="3 4">609q</strain>
        <strain evidence="2 5">609u</strain>
    </source>
</reference>
<feature type="region of interest" description="Disordered" evidence="1">
    <location>
        <begin position="128"/>
        <end position="150"/>
    </location>
</feature>
<evidence type="ECO:0000313" key="4">
    <source>
        <dbReference type="Proteomes" id="UP000215828"/>
    </source>
</evidence>
<evidence type="ECO:0000313" key="2">
    <source>
        <dbReference type="EMBL" id="OYR88442.1"/>
    </source>
</evidence>
<dbReference type="EMBL" id="NGNV01000011">
    <property type="protein sequence ID" value="OYR88442.1"/>
    <property type="molecule type" value="Genomic_DNA"/>
</dbReference>
<organism evidence="3 4">
    <name type="scientific">Lactobacillus taiwanensis</name>
    <dbReference type="NCBI Taxonomy" id="508451"/>
    <lineage>
        <taxon>Bacteria</taxon>
        <taxon>Bacillati</taxon>
        <taxon>Bacillota</taxon>
        <taxon>Bacilli</taxon>
        <taxon>Lactobacillales</taxon>
        <taxon>Lactobacillaceae</taxon>
        <taxon>Lactobacillus</taxon>
    </lineage>
</organism>